<organism evidence="1 2">
    <name type="scientific">Sphingomonas vulcanisoli</name>
    <dbReference type="NCBI Taxonomy" id="1658060"/>
    <lineage>
        <taxon>Bacteria</taxon>
        <taxon>Pseudomonadati</taxon>
        <taxon>Pseudomonadota</taxon>
        <taxon>Alphaproteobacteria</taxon>
        <taxon>Sphingomonadales</taxon>
        <taxon>Sphingomonadaceae</taxon>
        <taxon>Sphingomonas</taxon>
    </lineage>
</organism>
<accession>A0ABX0TPD8</accession>
<reference evidence="1 2" key="1">
    <citation type="submission" date="2020-03" db="EMBL/GenBank/DDBJ databases">
        <title>Genomic Encyclopedia of Type Strains, Phase III (KMG-III): the genomes of soil and plant-associated and newly described type strains.</title>
        <authorList>
            <person name="Whitman W."/>
        </authorList>
    </citation>
    <scope>NUCLEOTIDE SEQUENCE [LARGE SCALE GENOMIC DNA]</scope>
    <source>
        <strain evidence="1 2">CECT 8804</strain>
    </source>
</reference>
<comment type="caution">
    <text evidence="1">The sequence shown here is derived from an EMBL/GenBank/DDBJ whole genome shotgun (WGS) entry which is preliminary data.</text>
</comment>
<proteinExistence type="predicted"/>
<gene>
    <name evidence="1" type="ORF">FHS31_000067</name>
</gene>
<dbReference type="EMBL" id="JAAOZC010000001">
    <property type="protein sequence ID" value="NIJ06485.1"/>
    <property type="molecule type" value="Genomic_DNA"/>
</dbReference>
<keyword evidence="2" id="KW-1185">Reference proteome</keyword>
<evidence type="ECO:0000313" key="2">
    <source>
        <dbReference type="Proteomes" id="UP000727456"/>
    </source>
</evidence>
<protein>
    <submittedName>
        <fullName evidence="1">Uncharacterized protein</fullName>
    </submittedName>
</protein>
<dbReference type="Proteomes" id="UP000727456">
    <property type="component" value="Unassembled WGS sequence"/>
</dbReference>
<sequence>MTACMILPDTGRWRAAGGTAGAVCRAQHLSIAPSTSLRLVLVPVPGRI</sequence>
<name>A0ABX0TPD8_9SPHN</name>
<evidence type="ECO:0000313" key="1">
    <source>
        <dbReference type="EMBL" id="NIJ06485.1"/>
    </source>
</evidence>